<reference evidence="14" key="1">
    <citation type="submission" date="2010-08" db="EMBL/GenBank/DDBJ databases">
        <authorList>
            <consortium name="Caenorhabditis japonica Sequencing Consortium"/>
            <person name="Wilson R.K."/>
        </authorList>
    </citation>
    <scope>NUCLEOTIDE SEQUENCE [LARGE SCALE GENOMIC DNA]</scope>
    <source>
        <strain evidence="14">DF5081</strain>
    </source>
</reference>
<reference evidence="13" key="2">
    <citation type="submission" date="2022-06" db="UniProtKB">
        <authorList>
            <consortium name="EnsemblMetazoa"/>
        </authorList>
    </citation>
    <scope>IDENTIFICATION</scope>
    <source>
        <strain evidence="13">DF5081</strain>
    </source>
</reference>
<protein>
    <submittedName>
        <fullName evidence="13">Carn_acyltransf domain-containing protein</fullName>
    </submittedName>
</protein>
<dbReference type="PANTHER" id="PTHR22589:SF104">
    <property type="entry name" value="CHOLINE_CARNITINE ACYLTRANSFERASE DOMAIN-CONTAINING PROTEIN"/>
    <property type="match status" value="1"/>
</dbReference>
<dbReference type="InterPro" id="IPR023213">
    <property type="entry name" value="CAT-like_dom_sf"/>
</dbReference>
<keyword evidence="3" id="KW-0808">Transferase</keyword>
<evidence type="ECO:0000256" key="7">
    <source>
        <dbReference type="ARBA" id="ARBA00023098"/>
    </source>
</evidence>
<dbReference type="SUPFAM" id="SSF52777">
    <property type="entry name" value="CoA-dependent acyltransferases"/>
    <property type="match status" value="2"/>
</dbReference>
<dbReference type="EnsemblMetazoa" id="CJA17030.1">
    <property type="protein sequence ID" value="CJA17030.1"/>
    <property type="gene ID" value="WBGene00136234"/>
</dbReference>
<dbReference type="GO" id="GO:0004095">
    <property type="term" value="F:carnitine O-palmitoyltransferase activity"/>
    <property type="evidence" value="ECO:0007669"/>
    <property type="project" value="TreeGrafter"/>
</dbReference>
<dbReference type="GO" id="GO:0016020">
    <property type="term" value="C:membrane"/>
    <property type="evidence" value="ECO:0007669"/>
    <property type="project" value="UniProtKB-SubCell"/>
</dbReference>
<accession>A0A8R1E0Q5</accession>
<evidence type="ECO:0000256" key="1">
    <source>
        <dbReference type="ARBA" id="ARBA00004141"/>
    </source>
</evidence>
<sequence length="749" mass="86119">MSKAARQTVSIDKIVQRNIRYGAKQLERAFFPVLTREVLFFLTLWTVLDALEINFMNFTPLIFQTTTEFLLGKSIVIQRAVSLLAGTITALVIITVIRTSLTLMLYYNGWLFEEIGKQPSLATKLFMVVLGFVAKRASFFSYQGILPWLLPPKVEETVSKYLLTMKPILSEEEYETLSKQSDEFKNTIASGLQTKLWMKWAMSKNYLSDWWKEVVYMRYRDSLIRTNVGCADVIYQKTTSIQAARAAYVTLNRQHFCNEIFKSEKMKPVSLGGIPLCAQQYAEYHRTLRIPHETSDKMVTLPDAKHVAVYHKGCWYKVDIFHGKRMVKASELERSFQRILDFAEEHVSQQGEKYLSALTVGPRDLWARIRKEKFAKGVNKESLTIIENALEIVFLDEEERFFDENDPSKYGREYARALHGDGYMLWCDKPSVYIFSKNGRFSSNAEHSPCDAMIYVQVREYIKYHEQFGSPYGPDGHCVGSIEHVPEASRLCWDLDQETLDAIDEAYTISKGVSDDFSNANVVFTEYGKDFMKKARVSPDAFIQMALQMAYFKDQGKFEQTYEPAVMRLFKDGRTETVRSCSVKSCDFVSTMLRKDVESKEKLRKLKEACDGHQDYYRNAMAGKGVDRHLFALYVVARYLEIKTSFLENVFSRNWSLSTSQTPQHQMVEYAKALNKEPSLFWPAGGFACPDGSNYGVCYTIGTTGDRMSFHVTTWNSLANTDAERFLGHIVQSLHEIRIVVEEATKFSL</sequence>
<dbReference type="Gene3D" id="3.30.559.70">
    <property type="entry name" value="Choline/Carnitine o-acyltransferase, domain 2"/>
    <property type="match status" value="1"/>
</dbReference>
<dbReference type="Gene3D" id="3.30.559.10">
    <property type="entry name" value="Chloramphenicol acetyltransferase-like domain"/>
    <property type="match status" value="1"/>
</dbReference>
<evidence type="ECO:0000256" key="11">
    <source>
        <dbReference type="SAM" id="Phobius"/>
    </source>
</evidence>
<feature type="domain" description="Choline/carnitine acyltransferase" evidence="12">
    <location>
        <begin position="152"/>
        <end position="731"/>
    </location>
</feature>
<dbReference type="InterPro" id="IPR000542">
    <property type="entry name" value="Carn_acyl_trans"/>
</dbReference>
<dbReference type="GO" id="GO:0005739">
    <property type="term" value="C:mitochondrion"/>
    <property type="evidence" value="ECO:0007669"/>
    <property type="project" value="TreeGrafter"/>
</dbReference>
<dbReference type="GO" id="GO:0009437">
    <property type="term" value="P:carnitine metabolic process"/>
    <property type="evidence" value="ECO:0007669"/>
    <property type="project" value="TreeGrafter"/>
</dbReference>
<feature type="active site" description="Proton acceptor" evidence="10">
    <location>
        <position position="447"/>
    </location>
</feature>
<comment type="subcellular location">
    <subcellularLocation>
        <location evidence="1">Membrane</location>
        <topology evidence="1">Multi-pass membrane protein</topology>
    </subcellularLocation>
</comment>
<dbReference type="InterPro" id="IPR042231">
    <property type="entry name" value="Cho/carn_acyl_trans_2"/>
</dbReference>
<name>A0A8R1E0Q5_CAEJA</name>
<evidence type="ECO:0000256" key="2">
    <source>
        <dbReference type="ARBA" id="ARBA00005232"/>
    </source>
</evidence>
<evidence type="ECO:0000256" key="5">
    <source>
        <dbReference type="ARBA" id="ARBA00022832"/>
    </source>
</evidence>
<keyword evidence="14" id="KW-1185">Reference proteome</keyword>
<comment type="similarity">
    <text evidence="2">Belongs to the carnitine/choline acetyltransferase family.</text>
</comment>
<evidence type="ECO:0000256" key="10">
    <source>
        <dbReference type="PIRSR" id="PIRSR600542-1"/>
    </source>
</evidence>
<dbReference type="Proteomes" id="UP000005237">
    <property type="component" value="Unassembled WGS sequence"/>
</dbReference>
<evidence type="ECO:0000256" key="6">
    <source>
        <dbReference type="ARBA" id="ARBA00022989"/>
    </source>
</evidence>
<feature type="transmembrane region" description="Helical" evidence="11">
    <location>
        <begin position="83"/>
        <end position="107"/>
    </location>
</feature>
<organism evidence="13 14">
    <name type="scientific">Caenorhabditis japonica</name>
    <dbReference type="NCBI Taxonomy" id="281687"/>
    <lineage>
        <taxon>Eukaryota</taxon>
        <taxon>Metazoa</taxon>
        <taxon>Ecdysozoa</taxon>
        <taxon>Nematoda</taxon>
        <taxon>Chromadorea</taxon>
        <taxon>Rhabditida</taxon>
        <taxon>Rhabditina</taxon>
        <taxon>Rhabditomorpha</taxon>
        <taxon>Rhabditoidea</taxon>
        <taxon>Rhabditidae</taxon>
        <taxon>Peloderinae</taxon>
        <taxon>Caenorhabditis</taxon>
    </lineage>
</organism>
<evidence type="ECO:0000259" key="12">
    <source>
        <dbReference type="Pfam" id="PF00755"/>
    </source>
</evidence>
<dbReference type="GO" id="GO:0006631">
    <property type="term" value="P:fatty acid metabolic process"/>
    <property type="evidence" value="ECO:0007669"/>
    <property type="project" value="UniProtKB-KW"/>
</dbReference>
<dbReference type="InterPro" id="IPR039551">
    <property type="entry name" value="Cho/carn_acyl_trans"/>
</dbReference>
<dbReference type="PANTHER" id="PTHR22589">
    <property type="entry name" value="CARNITINE O-ACYLTRANSFERASE"/>
    <property type="match status" value="1"/>
</dbReference>
<evidence type="ECO:0000313" key="13">
    <source>
        <dbReference type="EnsemblMetazoa" id="CJA17030.1"/>
    </source>
</evidence>
<keyword evidence="8 11" id="KW-0472">Membrane</keyword>
<dbReference type="Pfam" id="PF00755">
    <property type="entry name" value="Carn_acyltransf"/>
    <property type="match status" value="1"/>
</dbReference>
<keyword evidence="6 11" id="KW-1133">Transmembrane helix</keyword>
<dbReference type="FunFam" id="3.30.559.10:FF:000002">
    <property type="entry name" value="carnitine O-palmitoyltransferase 1, liver isoform"/>
    <property type="match status" value="1"/>
</dbReference>
<evidence type="ECO:0000256" key="3">
    <source>
        <dbReference type="ARBA" id="ARBA00022679"/>
    </source>
</evidence>
<evidence type="ECO:0000313" key="14">
    <source>
        <dbReference type="Proteomes" id="UP000005237"/>
    </source>
</evidence>
<keyword evidence="4 11" id="KW-0812">Transmembrane</keyword>
<evidence type="ECO:0000256" key="4">
    <source>
        <dbReference type="ARBA" id="ARBA00022692"/>
    </source>
</evidence>
<keyword evidence="9" id="KW-0012">Acyltransferase</keyword>
<evidence type="ECO:0000256" key="8">
    <source>
        <dbReference type="ARBA" id="ARBA00023136"/>
    </source>
</evidence>
<proteinExistence type="inferred from homology"/>
<keyword evidence="5" id="KW-0276">Fatty acid metabolism</keyword>
<dbReference type="AlphaFoldDB" id="A0A8R1E0Q5"/>
<keyword evidence="7" id="KW-0443">Lipid metabolism</keyword>
<evidence type="ECO:0000256" key="9">
    <source>
        <dbReference type="ARBA" id="ARBA00023315"/>
    </source>
</evidence>